<comment type="caution">
    <text evidence="2">The sequence shown here is derived from an EMBL/GenBank/DDBJ whole genome shotgun (WGS) entry which is preliminary data.</text>
</comment>
<dbReference type="InterPro" id="IPR045629">
    <property type="entry name" value="DUF6232"/>
</dbReference>
<keyword evidence="1" id="KW-1133">Transmembrane helix</keyword>
<dbReference type="EMBL" id="BOMV01000061">
    <property type="protein sequence ID" value="GIE98286.1"/>
    <property type="molecule type" value="Genomic_DNA"/>
</dbReference>
<evidence type="ECO:0000313" key="2">
    <source>
        <dbReference type="EMBL" id="GIE98286.1"/>
    </source>
</evidence>
<evidence type="ECO:0000313" key="3">
    <source>
        <dbReference type="Proteomes" id="UP000636960"/>
    </source>
</evidence>
<keyword evidence="3" id="KW-1185">Reference proteome</keyword>
<accession>A0A919MSK3</accession>
<feature type="transmembrane region" description="Helical" evidence="1">
    <location>
        <begin position="41"/>
        <end position="63"/>
    </location>
</feature>
<dbReference type="Pfam" id="PF19744">
    <property type="entry name" value="DUF6232"/>
    <property type="match status" value="1"/>
</dbReference>
<reference evidence="2" key="1">
    <citation type="submission" date="2021-01" db="EMBL/GenBank/DDBJ databases">
        <title>Whole genome shotgun sequence of Actinoplanes rishiriensis NBRC 108556.</title>
        <authorList>
            <person name="Komaki H."/>
            <person name="Tamura T."/>
        </authorList>
    </citation>
    <scope>NUCLEOTIDE SEQUENCE</scope>
    <source>
        <strain evidence="2">NBRC 108556</strain>
    </source>
</reference>
<protein>
    <submittedName>
        <fullName evidence="2">Uncharacterized protein</fullName>
    </submittedName>
</protein>
<evidence type="ECO:0000256" key="1">
    <source>
        <dbReference type="SAM" id="Phobius"/>
    </source>
</evidence>
<sequence length="141" mass="15497">MRTYYRGPDAIITDTHFVWQTPTVRIFAIADLADVRLVRSVAGGPSGVTVALGFGVFGVAVLAGLKFGVLAALPLLAAALMLAVLSLRRRGAHGWEIRARYRSQEVTIYTSTDPRIFNQVTRALRRTIERRPRQAYGLVAS</sequence>
<dbReference type="RefSeq" id="WP_203785319.1">
    <property type="nucleotide sequence ID" value="NZ_BOMV01000061.1"/>
</dbReference>
<name>A0A919MSK3_9ACTN</name>
<dbReference type="AlphaFoldDB" id="A0A919MSK3"/>
<gene>
    <name evidence="2" type="ORF">Ari01nite_57510</name>
</gene>
<dbReference type="Proteomes" id="UP000636960">
    <property type="component" value="Unassembled WGS sequence"/>
</dbReference>
<organism evidence="2 3">
    <name type="scientific">Paractinoplanes rishiriensis</name>
    <dbReference type="NCBI Taxonomy" id="1050105"/>
    <lineage>
        <taxon>Bacteria</taxon>
        <taxon>Bacillati</taxon>
        <taxon>Actinomycetota</taxon>
        <taxon>Actinomycetes</taxon>
        <taxon>Micromonosporales</taxon>
        <taxon>Micromonosporaceae</taxon>
        <taxon>Paractinoplanes</taxon>
    </lineage>
</organism>
<keyword evidence="1" id="KW-0812">Transmembrane</keyword>
<feature type="transmembrane region" description="Helical" evidence="1">
    <location>
        <begin position="69"/>
        <end position="87"/>
    </location>
</feature>
<proteinExistence type="predicted"/>
<keyword evidence="1" id="KW-0472">Membrane</keyword>